<dbReference type="GO" id="GO:0005829">
    <property type="term" value="C:cytosol"/>
    <property type="evidence" value="ECO:0007669"/>
    <property type="project" value="TreeGrafter"/>
</dbReference>
<evidence type="ECO:0000313" key="3">
    <source>
        <dbReference type="EMBL" id="CCU77170.1"/>
    </source>
</evidence>
<keyword evidence="4" id="KW-1185">Reference proteome</keyword>
<dbReference type="EMBL" id="CAUH01003422">
    <property type="protein sequence ID" value="CCU77170.1"/>
    <property type="molecule type" value="Genomic_DNA"/>
</dbReference>
<dbReference type="Gene3D" id="2.60.40.640">
    <property type="match status" value="1"/>
</dbReference>
<proteinExistence type="predicted"/>
<feature type="domain" description="Arrestin-like N-terminal" evidence="2">
    <location>
        <begin position="4"/>
        <end position="113"/>
    </location>
</feature>
<dbReference type="InterPro" id="IPR014752">
    <property type="entry name" value="Arrestin-like_C"/>
</dbReference>
<dbReference type="PANTHER" id="PTHR11188">
    <property type="entry name" value="ARRESTIN DOMAIN CONTAINING PROTEIN"/>
    <property type="match status" value="1"/>
</dbReference>
<comment type="caution">
    <text evidence="3">The sequence shown here is derived from an EMBL/GenBank/DDBJ whole genome shotgun (WGS) entry which is preliminary data.</text>
</comment>
<name>N1J9G5_BLUG1</name>
<evidence type="ECO:0000313" key="4">
    <source>
        <dbReference type="Proteomes" id="UP000015441"/>
    </source>
</evidence>
<protein>
    <submittedName>
        <fullName evidence="3">Putative arrestin</fullName>
    </submittedName>
</protein>
<dbReference type="SUPFAM" id="SSF81296">
    <property type="entry name" value="E set domains"/>
    <property type="match status" value="1"/>
</dbReference>
<evidence type="ECO:0000259" key="2">
    <source>
        <dbReference type="Pfam" id="PF00339"/>
    </source>
</evidence>
<dbReference type="eggNOG" id="ENOG502QWIY">
    <property type="taxonomic scope" value="Eukaryota"/>
</dbReference>
<organism evidence="3 4">
    <name type="scientific">Blumeria graminis f. sp. hordei (strain DH14)</name>
    <name type="common">Barley powdery mildew</name>
    <name type="synonym">Oidium monilioides f. sp. hordei</name>
    <dbReference type="NCBI Taxonomy" id="546991"/>
    <lineage>
        <taxon>Eukaryota</taxon>
        <taxon>Fungi</taxon>
        <taxon>Dikarya</taxon>
        <taxon>Ascomycota</taxon>
        <taxon>Pezizomycotina</taxon>
        <taxon>Leotiomycetes</taxon>
        <taxon>Erysiphales</taxon>
        <taxon>Erysiphaceae</taxon>
        <taxon>Blumeria</taxon>
        <taxon>Blumeria hordei</taxon>
    </lineage>
</organism>
<feature type="compositionally biased region" description="Low complexity" evidence="1">
    <location>
        <begin position="424"/>
        <end position="437"/>
    </location>
</feature>
<dbReference type="GO" id="GO:0070086">
    <property type="term" value="P:ubiquitin-dependent endocytosis"/>
    <property type="evidence" value="ECO:0007669"/>
    <property type="project" value="TreeGrafter"/>
</dbReference>
<dbReference type="CDD" id="cd22952">
    <property type="entry name" value="ART10-like"/>
    <property type="match status" value="1"/>
</dbReference>
<dbReference type="InterPro" id="IPR011021">
    <property type="entry name" value="Arrestin-like_N"/>
</dbReference>
<dbReference type="OrthoDB" id="3365616at2759"/>
<dbReference type="GO" id="GO:0030674">
    <property type="term" value="F:protein-macromolecule adaptor activity"/>
    <property type="evidence" value="ECO:0007669"/>
    <property type="project" value="TreeGrafter"/>
</dbReference>
<dbReference type="STRING" id="546991.N1J9G5"/>
<feature type="region of interest" description="Disordered" evidence="1">
    <location>
        <begin position="412"/>
        <end position="446"/>
    </location>
</feature>
<evidence type="ECO:0000256" key="1">
    <source>
        <dbReference type="SAM" id="MobiDB-lite"/>
    </source>
</evidence>
<dbReference type="HOGENOM" id="CLU_016622_2_0_1"/>
<accession>N1J9G5</accession>
<dbReference type="InterPro" id="IPR050357">
    <property type="entry name" value="Arrestin_domain-protein"/>
</dbReference>
<gene>
    <name evidence="3" type="ORF">BGHDH14_bgh01360</name>
</gene>
<dbReference type="Pfam" id="PF00339">
    <property type="entry name" value="Arrestin_N"/>
    <property type="match status" value="1"/>
</dbReference>
<dbReference type="InParanoid" id="N1J9G5"/>
<dbReference type="PANTHER" id="PTHR11188:SF166">
    <property type="entry name" value="ARRESTIN (OR S-ANTIGEN), N-TERMINAL DOMAIN PROTEIN (AFU_ORTHOLOGUE AFUA_7G02050)"/>
    <property type="match status" value="1"/>
</dbReference>
<dbReference type="GO" id="GO:0005886">
    <property type="term" value="C:plasma membrane"/>
    <property type="evidence" value="ECO:0007669"/>
    <property type="project" value="TreeGrafter"/>
</dbReference>
<dbReference type="AlphaFoldDB" id="N1J9G5"/>
<dbReference type="GO" id="GO:0031625">
    <property type="term" value="F:ubiquitin protein ligase binding"/>
    <property type="evidence" value="ECO:0007669"/>
    <property type="project" value="TreeGrafter"/>
</dbReference>
<reference evidence="3 4" key="1">
    <citation type="journal article" date="2010" name="Science">
        <title>Genome expansion and gene loss in powdery mildew fungi reveal tradeoffs in extreme parasitism.</title>
        <authorList>
            <person name="Spanu P.D."/>
            <person name="Abbott J.C."/>
            <person name="Amselem J."/>
            <person name="Burgis T.A."/>
            <person name="Soanes D.M."/>
            <person name="Stueber K."/>
            <person name="Ver Loren van Themaat E."/>
            <person name="Brown J.K.M."/>
            <person name="Butcher S.A."/>
            <person name="Gurr S.J."/>
            <person name="Lebrun M.-H."/>
            <person name="Ridout C.J."/>
            <person name="Schulze-Lefert P."/>
            <person name="Talbot N.J."/>
            <person name="Ahmadinejad N."/>
            <person name="Ametz C."/>
            <person name="Barton G.R."/>
            <person name="Benjdia M."/>
            <person name="Bidzinski P."/>
            <person name="Bindschedler L.V."/>
            <person name="Both M."/>
            <person name="Brewer M.T."/>
            <person name="Cadle-Davidson L."/>
            <person name="Cadle-Davidson M.M."/>
            <person name="Collemare J."/>
            <person name="Cramer R."/>
            <person name="Frenkel O."/>
            <person name="Godfrey D."/>
            <person name="Harriman J."/>
            <person name="Hoede C."/>
            <person name="King B.C."/>
            <person name="Klages S."/>
            <person name="Kleemann J."/>
            <person name="Knoll D."/>
            <person name="Koti P.S."/>
            <person name="Kreplak J."/>
            <person name="Lopez-Ruiz F.J."/>
            <person name="Lu X."/>
            <person name="Maekawa T."/>
            <person name="Mahanil S."/>
            <person name="Micali C."/>
            <person name="Milgroom M.G."/>
            <person name="Montana G."/>
            <person name="Noir S."/>
            <person name="O'Connell R.J."/>
            <person name="Oberhaensli S."/>
            <person name="Parlange F."/>
            <person name="Pedersen C."/>
            <person name="Quesneville H."/>
            <person name="Reinhardt R."/>
            <person name="Rott M."/>
            <person name="Sacristan S."/>
            <person name="Schmidt S.M."/>
            <person name="Schoen M."/>
            <person name="Skamnioti P."/>
            <person name="Sommer H."/>
            <person name="Stephens A."/>
            <person name="Takahara H."/>
            <person name="Thordal-Christensen H."/>
            <person name="Vigouroux M."/>
            <person name="Wessling R."/>
            <person name="Wicker T."/>
            <person name="Panstruga R."/>
        </authorList>
    </citation>
    <scope>NUCLEOTIDE SEQUENCE [LARGE SCALE GENOMIC DNA]</scope>
    <source>
        <strain evidence="3">DH14</strain>
    </source>
</reference>
<dbReference type="Proteomes" id="UP000015441">
    <property type="component" value="Unassembled WGS sequence"/>
</dbReference>
<dbReference type="InterPro" id="IPR014756">
    <property type="entry name" value="Ig_E-set"/>
</dbReference>
<sequence>MSARIQLDGYKNTYTNFDCISGKVIVFLSHDEDISAIVLKLEGESFSKLIRSSNAYNSNNGRKDSIATEVHKVLYQVHQVFPRLHSDSSRSTSRNLQAGKHEFPFQFQIPSENECGNDTQTSLLSGFAGASLLNLRQQQLQHVKQKLPPTLTALPGTAEIRYFIKVTVQRRSLFKENSRSELSFKFLPTELPRPQPTSNQFYVRMPFSFLSQQSQGSRGWWNIFKKQKTKLSELAPEGEIDVRFPGSAILTCNKPPPFHLIVRRTNRSSEQIFMVSCTFHLHGETSIRAKGVMHIEKISWVLLNICGSWVPIGLPDGSDGNDYEINSSFWSGRPLPESVCPSFVTCNLGRSYELQIRVGLSYGKPGDNQVITVPFQFPVEVYSGISVAPRLDVQAESTPTASTASCFPYMHADTDCPDPPPPTYEEATAGSSGTSSGRQIDKEMTR</sequence>